<dbReference type="GO" id="GO:0004674">
    <property type="term" value="F:protein serine/threonine kinase activity"/>
    <property type="evidence" value="ECO:0007669"/>
    <property type="project" value="UniProtKB-KW"/>
</dbReference>
<dbReference type="EMBL" id="QURH01000106">
    <property type="protein sequence ID" value="RFU42664.1"/>
    <property type="molecule type" value="Genomic_DNA"/>
</dbReference>
<evidence type="ECO:0000313" key="3">
    <source>
        <dbReference type="EMBL" id="RFU42664.1"/>
    </source>
</evidence>
<dbReference type="Proteomes" id="UP000261811">
    <property type="component" value="Unassembled WGS sequence"/>
</dbReference>
<dbReference type="InterPro" id="IPR003594">
    <property type="entry name" value="HATPase_dom"/>
</dbReference>
<evidence type="ECO:0000259" key="2">
    <source>
        <dbReference type="Pfam" id="PF13581"/>
    </source>
</evidence>
<organism evidence="3 4">
    <name type="scientific">Actinomadura logoneensis</name>
    <dbReference type="NCBI Taxonomy" id="2293572"/>
    <lineage>
        <taxon>Bacteria</taxon>
        <taxon>Bacillati</taxon>
        <taxon>Actinomycetota</taxon>
        <taxon>Actinomycetes</taxon>
        <taxon>Streptosporangiales</taxon>
        <taxon>Thermomonosporaceae</taxon>
        <taxon>Actinomadura</taxon>
    </lineage>
</organism>
<sequence>MATSSLTSGGYSRLLPYPCPPPALALFWQSAVTPHRRPRTQAMATMTMNARQILLSMNYPAVPSAVGIARKSAEHVLGARGFATPLVEDVGLVVCELVTNAVRAADGTTVGLTVAADASGAVTVEVRDPSSAAPRPRSPELDDVGGRGLVIVAALAERYGVRREAHGKTVFAVLRT</sequence>
<evidence type="ECO:0000313" key="4">
    <source>
        <dbReference type="Proteomes" id="UP000261811"/>
    </source>
</evidence>
<feature type="domain" description="Histidine kinase/HSP90-like ATPase" evidence="2">
    <location>
        <begin position="60"/>
        <end position="171"/>
    </location>
</feature>
<dbReference type="SUPFAM" id="SSF55874">
    <property type="entry name" value="ATPase domain of HSP90 chaperone/DNA topoisomerase II/histidine kinase"/>
    <property type="match status" value="1"/>
</dbReference>
<name>A0A372JSB7_9ACTN</name>
<dbReference type="Pfam" id="PF13581">
    <property type="entry name" value="HATPase_c_2"/>
    <property type="match status" value="1"/>
</dbReference>
<keyword evidence="3" id="KW-0547">Nucleotide-binding</keyword>
<dbReference type="PANTHER" id="PTHR35526">
    <property type="entry name" value="ANTI-SIGMA-F FACTOR RSBW-RELATED"/>
    <property type="match status" value="1"/>
</dbReference>
<keyword evidence="1" id="KW-0723">Serine/threonine-protein kinase</keyword>
<proteinExistence type="predicted"/>
<accession>A0A372JSB7</accession>
<dbReference type="AlphaFoldDB" id="A0A372JSB7"/>
<reference evidence="3 4" key="1">
    <citation type="submission" date="2018-08" db="EMBL/GenBank/DDBJ databases">
        <title>Actinomadura jelena sp. nov., a novel Actinomycete isolated from soil in Chad.</title>
        <authorList>
            <person name="Shi L."/>
        </authorList>
    </citation>
    <scope>NUCLEOTIDE SEQUENCE [LARGE SCALE GENOMIC DNA]</scope>
    <source>
        <strain evidence="3 4">NEAU-G17</strain>
    </source>
</reference>
<dbReference type="GO" id="GO:0005524">
    <property type="term" value="F:ATP binding"/>
    <property type="evidence" value="ECO:0007669"/>
    <property type="project" value="UniProtKB-KW"/>
</dbReference>
<dbReference type="CDD" id="cd16936">
    <property type="entry name" value="HATPase_RsbW-like"/>
    <property type="match status" value="1"/>
</dbReference>
<keyword evidence="4" id="KW-1185">Reference proteome</keyword>
<keyword evidence="1" id="KW-0808">Transferase</keyword>
<comment type="caution">
    <text evidence="3">The sequence shown here is derived from an EMBL/GenBank/DDBJ whole genome shotgun (WGS) entry which is preliminary data.</text>
</comment>
<dbReference type="Gene3D" id="3.30.565.10">
    <property type="entry name" value="Histidine kinase-like ATPase, C-terminal domain"/>
    <property type="match status" value="1"/>
</dbReference>
<evidence type="ECO:0000256" key="1">
    <source>
        <dbReference type="ARBA" id="ARBA00022527"/>
    </source>
</evidence>
<gene>
    <name evidence="3" type="ORF">DZF91_05305</name>
</gene>
<keyword evidence="1" id="KW-0418">Kinase</keyword>
<dbReference type="PANTHER" id="PTHR35526:SF3">
    <property type="entry name" value="ANTI-SIGMA-F FACTOR RSBW"/>
    <property type="match status" value="1"/>
</dbReference>
<dbReference type="InterPro" id="IPR050267">
    <property type="entry name" value="Anti-sigma-factor_SerPK"/>
</dbReference>
<dbReference type="InterPro" id="IPR036890">
    <property type="entry name" value="HATPase_C_sf"/>
</dbReference>
<protein>
    <submittedName>
        <fullName evidence="3">ATP-binding protein</fullName>
    </submittedName>
</protein>
<keyword evidence="3" id="KW-0067">ATP-binding</keyword>